<dbReference type="FunFam" id="3.40.50.300:FF:000425">
    <property type="entry name" value="Probable ABC transporter, ATP-binding subunit"/>
    <property type="match status" value="1"/>
</dbReference>
<dbReference type="InterPro" id="IPR017871">
    <property type="entry name" value="ABC_transporter-like_CS"/>
</dbReference>
<dbReference type="NCBIfam" id="TIGR00968">
    <property type="entry name" value="3a0106s01"/>
    <property type="match status" value="1"/>
</dbReference>
<dbReference type="Gene3D" id="3.40.50.300">
    <property type="entry name" value="P-loop containing nucleotide triphosphate hydrolases"/>
    <property type="match status" value="1"/>
</dbReference>
<name>A0AAU7CIT1_9BACT</name>
<feature type="domain" description="ABC transporter" evidence="8">
    <location>
        <begin position="3"/>
        <end position="235"/>
    </location>
</feature>
<keyword evidence="5" id="KW-1278">Translocase</keyword>
<reference evidence="9" key="1">
    <citation type="submission" date="2024-05" db="EMBL/GenBank/DDBJ databases">
        <title>Planctomycetes of the genus Singulisphaera possess chitinolytic capabilities.</title>
        <authorList>
            <person name="Ivanova A."/>
        </authorList>
    </citation>
    <scope>NUCLEOTIDE SEQUENCE</scope>
    <source>
        <strain evidence="9">Ch08T</strain>
    </source>
</reference>
<evidence type="ECO:0000256" key="7">
    <source>
        <dbReference type="ARBA" id="ARBA00023136"/>
    </source>
</evidence>
<dbReference type="Pfam" id="PF12857">
    <property type="entry name" value="TOBE_3"/>
    <property type="match status" value="1"/>
</dbReference>
<dbReference type="InterPro" id="IPR005666">
    <property type="entry name" value="Sulph_transpt1"/>
</dbReference>
<evidence type="ECO:0000256" key="1">
    <source>
        <dbReference type="ARBA" id="ARBA00022448"/>
    </source>
</evidence>
<dbReference type="EMBL" id="CP155447">
    <property type="protein sequence ID" value="XBH04914.1"/>
    <property type="molecule type" value="Genomic_DNA"/>
</dbReference>
<dbReference type="GO" id="GO:0005524">
    <property type="term" value="F:ATP binding"/>
    <property type="evidence" value="ECO:0007669"/>
    <property type="project" value="UniProtKB-KW"/>
</dbReference>
<dbReference type="RefSeq" id="WP_406697717.1">
    <property type="nucleotide sequence ID" value="NZ_CP155447.1"/>
</dbReference>
<evidence type="ECO:0000256" key="4">
    <source>
        <dbReference type="ARBA" id="ARBA00022840"/>
    </source>
</evidence>
<evidence type="ECO:0000256" key="2">
    <source>
        <dbReference type="ARBA" id="ARBA00022475"/>
    </source>
</evidence>
<dbReference type="InterPro" id="IPR024765">
    <property type="entry name" value="TOBE-like"/>
</dbReference>
<keyword evidence="2" id="KW-1003">Cell membrane</keyword>
<dbReference type="AlphaFoldDB" id="A0AAU7CIT1"/>
<dbReference type="PANTHER" id="PTHR42781">
    <property type="entry name" value="SPERMIDINE/PUTRESCINE IMPORT ATP-BINDING PROTEIN POTA"/>
    <property type="match status" value="1"/>
</dbReference>
<dbReference type="PANTHER" id="PTHR42781:SF4">
    <property type="entry name" value="SPERMIDINE_PUTRESCINE IMPORT ATP-BINDING PROTEIN POTA"/>
    <property type="match status" value="1"/>
</dbReference>
<keyword evidence="7" id="KW-0472">Membrane</keyword>
<dbReference type="InterPro" id="IPR027417">
    <property type="entry name" value="P-loop_NTPase"/>
</dbReference>
<dbReference type="GO" id="GO:0015419">
    <property type="term" value="F:ABC-type sulfate transporter activity"/>
    <property type="evidence" value="ECO:0007669"/>
    <property type="project" value="InterPro"/>
</dbReference>
<evidence type="ECO:0000256" key="5">
    <source>
        <dbReference type="ARBA" id="ARBA00022967"/>
    </source>
</evidence>
<gene>
    <name evidence="9" type="ORF">V5E97_02535</name>
</gene>
<dbReference type="SUPFAM" id="SSF52540">
    <property type="entry name" value="P-loop containing nucleoside triphosphate hydrolases"/>
    <property type="match status" value="1"/>
</dbReference>
<evidence type="ECO:0000256" key="6">
    <source>
        <dbReference type="ARBA" id="ARBA00023032"/>
    </source>
</evidence>
<dbReference type="InterPro" id="IPR003439">
    <property type="entry name" value="ABC_transporter-like_ATP-bd"/>
</dbReference>
<dbReference type="InterPro" id="IPR008995">
    <property type="entry name" value="Mo/tungstate-bd_C_term_dom"/>
</dbReference>
<evidence type="ECO:0000259" key="8">
    <source>
        <dbReference type="PROSITE" id="PS50893"/>
    </source>
</evidence>
<dbReference type="InterPro" id="IPR003593">
    <property type="entry name" value="AAA+_ATPase"/>
</dbReference>
<keyword evidence="6" id="KW-0764">Sulfate transport</keyword>
<dbReference type="SMART" id="SM00382">
    <property type="entry name" value="AAA"/>
    <property type="match status" value="1"/>
</dbReference>
<evidence type="ECO:0000256" key="3">
    <source>
        <dbReference type="ARBA" id="ARBA00022741"/>
    </source>
</evidence>
<dbReference type="PROSITE" id="PS50893">
    <property type="entry name" value="ABC_TRANSPORTER_2"/>
    <property type="match status" value="1"/>
</dbReference>
<dbReference type="GO" id="GO:0043190">
    <property type="term" value="C:ATP-binding cassette (ABC) transporter complex"/>
    <property type="evidence" value="ECO:0007669"/>
    <property type="project" value="InterPro"/>
</dbReference>
<accession>A0AAU7CIT1</accession>
<keyword evidence="4 9" id="KW-0067">ATP-binding</keyword>
<dbReference type="PROSITE" id="PS00211">
    <property type="entry name" value="ABC_TRANSPORTER_1"/>
    <property type="match status" value="1"/>
</dbReference>
<evidence type="ECO:0000313" key="9">
    <source>
        <dbReference type="EMBL" id="XBH04914.1"/>
    </source>
</evidence>
<dbReference type="GO" id="GO:0015697">
    <property type="term" value="P:quaternary ammonium group transport"/>
    <property type="evidence" value="ECO:0007669"/>
    <property type="project" value="UniProtKB-ARBA"/>
</dbReference>
<sequence length="357" mass="39982">MAIAVRNLSKRFEKYQAVRDVSFEVPAGELVALLGPSGSGKSTILRIIAGLEPADSGDVEITGEDANNLSTQQRGVGFVFQHYALFRHMTIRQNVAFGLQVQKPRPRAGEIKARVEELLELVQLLGHADRYPSQLSGGQRQRVALARALATRPKVLLLDEPFGALDAKVREELRTWLRRLHDEVHVTSLFVTHDQQEAFEVADQVIVLNKGRVEQMGPPQELYEHPATPFVTEFLGSVNVLRAETVLGMELGDEEPLPLDVANSNDNSAVYVRPHDFEITRQSNGRPAWTARIRKLIPLGGLVRLDLTLLDGTTLNVQLTRERCLELALADGEDIYVSPKDWKVFHESKRFVENYVI</sequence>
<dbReference type="Pfam" id="PF00005">
    <property type="entry name" value="ABC_tran"/>
    <property type="match status" value="1"/>
</dbReference>
<keyword evidence="3" id="KW-0547">Nucleotide-binding</keyword>
<protein>
    <submittedName>
        <fullName evidence="9">Sulfate/molybdate ABC transporter ATP-binding protein</fullName>
    </submittedName>
</protein>
<dbReference type="InterPro" id="IPR050093">
    <property type="entry name" value="ABC_SmlMolc_Importer"/>
</dbReference>
<proteinExistence type="predicted"/>
<keyword evidence="1" id="KW-0813">Transport</keyword>
<dbReference type="GO" id="GO:0016887">
    <property type="term" value="F:ATP hydrolysis activity"/>
    <property type="evidence" value="ECO:0007669"/>
    <property type="project" value="InterPro"/>
</dbReference>
<organism evidence="9">
    <name type="scientific">Singulisphaera sp. Ch08</name>
    <dbReference type="NCBI Taxonomy" id="3120278"/>
    <lineage>
        <taxon>Bacteria</taxon>
        <taxon>Pseudomonadati</taxon>
        <taxon>Planctomycetota</taxon>
        <taxon>Planctomycetia</taxon>
        <taxon>Isosphaerales</taxon>
        <taxon>Isosphaeraceae</taxon>
        <taxon>Singulisphaera</taxon>
    </lineage>
</organism>
<dbReference type="SUPFAM" id="SSF50331">
    <property type="entry name" value="MOP-like"/>
    <property type="match status" value="1"/>
</dbReference>